<protein>
    <submittedName>
        <fullName evidence="1">Uncharacterized protein</fullName>
    </submittedName>
</protein>
<sequence>MGTQILGPVILPDILNSETYLEFLRDNLSDFLEEIPLFEKSKIVFQQDGYCKELIYKMLPEDMEDLDTRLRYAVWALEEDAKRAKKFIETYESLR</sequence>
<dbReference type="EMBL" id="GL887898">
    <property type="protein sequence ID" value="EGI69582.1"/>
    <property type="molecule type" value="Genomic_DNA"/>
</dbReference>
<organism evidence="2">
    <name type="scientific">Acromyrmex echinatior</name>
    <name type="common">Panamanian leafcutter ant</name>
    <name type="synonym">Acromyrmex octospinosus echinatior</name>
    <dbReference type="NCBI Taxonomy" id="103372"/>
    <lineage>
        <taxon>Eukaryota</taxon>
        <taxon>Metazoa</taxon>
        <taxon>Ecdysozoa</taxon>
        <taxon>Arthropoda</taxon>
        <taxon>Hexapoda</taxon>
        <taxon>Insecta</taxon>
        <taxon>Pterygota</taxon>
        <taxon>Neoptera</taxon>
        <taxon>Endopterygota</taxon>
        <taxon>Hymenoptera</taxon>
        <taxon>Apocrita</taxon>
        <taxon>Aculeata</taxon>
        <taxon>Formicoidea</taxon>
        <taxon>Formicidae</taxon>
        <taxon>Myrmicinae</taxon>
        <taxon>Acromyrmex</taxon>
    </lineage>
</organism>
<accession>F4W887</accession>
<keyword evidence="2" id="KW-1185">Reference proteome</keyword>
<evidence type="ECO:0000313" key="1">
    <source>
        <dbReference type="EMBL" id="EGI69582.1"/>
    </source>
</evidence>
<name>F4W887_ACREC</name>
<reference evidence="1" key="1">
    <citation type="submission" date="2011-02" db="EMBL/GenBank/DDBJ databases">
        <title>The genome of the leaf-cutting ant Acromyrmex echinatior suggests key adaptations to social evolution and fungus farming.</title>
        <authorList>
            <person name="Nygaard S."/>
            <person name="Zhang G."/>
        </authorList>
    </citation>
    <scope>NUCLEOTIDE SEQUENCE</scope>
</reference>
<dbReference type="Proteomes" id="UP000007755">
    <property type="component" value="Unassembled WGS sequence"/>
</dbReference>
<gene>
    <name evidence="1" type="ORF">G5I_01668</name>
</gene>
<dbReference type="AlphaFoldDB" id="F4W887"/>
<proteinExistence type="predicted"/>
<dbReference type="InParanoid" id="F4W887"/>
<evidence type="ECO:0000313" key="2">
    <source>
        <dbReference type="Proteomes" id="UP000007755"/>
    </source>
</evidence>